<evidence type="ECO:0000256" key="1">
    <source>
        <dbReference type="ARBA" id="ARBA00004985"/>
    </source>
</evidence>
<comment type="function">
    <text evidence="7">Catalyzes the NADPH-dependent reduction of L-glutamate 5-phosphate into L-glutamate 5-semialdehyde and phosphate. The product spontaneously undergoes cyclization to form 1-pyrroline-5-carboxylate.</text>
</comment>
<sequence length="423" mass="46247">MSLTKQQATACKRASNAIANASLEKRNEVLRLIAQGLDEAKDVIHDANVKDIDDAVQNGISNELIDRLTLTPDRIESMKEGLFTLIDQPDPLRKETEQSWTREDGLVIKNIRSPLGVIAMVYEARPNVTIDAGSLCLKAGNACLLRGSSSAKRSNEVLVTVMQDALTKASLSRDIVQLISPDSRESVNELGQLRGLVDVMIPRGSASLIQTVLRQSIVPVIETGEGNCHLYIEGTADKQMAIDLAIDSKTDRPSVCNSVETILVDREWATLHGHDLIDALIDKGVTIYGDDTLQALNENVLPVTEEHFETEFLDYVVAMKTVNDSGEAIRHIDQYSSHHSESIVSNNEAIVERFQQLIDSAAVYHNASTRFTDGGEFGFGAEIGISTQKLHARGPLGLEALTTNKYVIQGSGQTKGVQYSHET</sequence>
<accession>A0ABS2PCB5</accession>
<dbReference type="PIRSF" id="PIRSF000151">
    <property type="entry name" value="GPR"/>
    <property type="match status" value="1"/>
</dbReference>
<keyword evidence="4 7" id="KW-0521">NADP</keyword>
<dbReference type="NCBIfam" id="TIGR00407">
    <property type="entry name" value="proA"/>
    <property type="match status" value="1"/>
</dbReference>
<gene>
    <name evidence="7" type="primary">proA</name>
    <name evidence="9" type="ORF">JOD17_001567</name>
</gene>
<dbReference type="EC" id="1.2.1.41" evidence="7"/>
<organism evidence="9 10">
    <name type="scientific">Geomicrobium sediminis</name>
    <dbReference type="NCBI Taxonomy" id="1347788"/>
    <lineage>
        <taxon>Bacteria</taxon>
        <taxon>Bacillati</taxon>
        <taxon>Bacillota</taxon>
        <taxon>Bacilli</taxon>
        <taxon>Bacillales</taxon>
        <taxon>Geomicrobium</taxon>
    </lineage>
</organism>
<dbReference type="CDD" id="cd07079">
    <property type="entry name" value="ALDH_F18-19_ProA-GPR"/>
    <property type="match status" value="1"/>
</dbReference>
<evidence type="ECO:0000256" key="4">
    <source>
        <dbReference type="ARBA" id="ARBA00022857"/>
    </source>
</evidence>
<dbReference type="Gene3D" id="3.40.605.10">
    <property type="entry name" value="Aldehyde Dehydrogenase, Chain A, domain 1"/>
    <property type="match status" value="1"/>
</dbReference>
<evidence type="ECO:0000313" key="9">
    <source>
        <dbReference type="EMBL" id="MBM7632473.1"/>
    </source>
</evidence>
<comment type="catalytic activity">
    <reaction evidence="6 7">
        <text>L-glutamate 5-semialdehyde + phosphate + NADP(+) = L-glutamyl 5-phosphate + NADPH + H(+)</text>
        <dbReference type="Rhea" id="RHEA:19541"/>
        <dbReference type="ChEBI" id="CHEBI:15378"/>
        <dbReference type="ChEBI" id="CHEBI:43474"/>
        <dbReference type="ChEBI" id="CHEBI:57783"/>
        <dbReference type="ChEBI" id="CHEBI:58066"/>
        <dbReference type="ChEBI" id="CHEBI:58274"/>
        <dbReference type="ChEBI" id="CHEBI:58349"/>
        <dbReference type="EC" id="1.2.1.41"/>
    </reaction>
</comment>
<protein>
    <recommendedName>
        <fullName evidence="7">Gamma-glutamyl phosphate reductase</fullName>
        <shortName evidence="7">GPR</shortName>
        <ecNumber evidence="7">1.2.1.41</ecNumber>
    </recommendedName>
    <alternativeName>
        <fullName evidence="7">Glutamate-5-semialdehyde dehydrogenase</fullName>
    </alternativeName>
    <alternativeName>
        <fullName evidence="7">Glutamyl-gamma-semialdehyde dehydrogenase</fullName>
        <shortName evidence="7">GSA dehydrogenase</shortName>
    </alternativeName>
</protein>
<dbReference type="Gene3D" id="3.40.309.10">
    <property type="entry name" value="Aldehyde Dehydrogenase, Chain A, domain 2"/>
    <property type="match status" value="1"/>
</dbReference>
<dbReference type="InterPro" id="IPR012134">
    <property type="entry name" value="Glu-5-SA_DH"/>
</dbReference>
<proteinExistence type="inferred from homology"/>
<comment type="caution">
    <text evidence="9">The sequence shown here is derived from an EMBL/GenBank/DDBJ whole genome shotgun (WGS) entry which is preliminary data.</text>
</comment>
<keyword evidence="3 7" id="KW-0641">Proline biosynthesis</keyword>
<dbReference type="EMBL" id="JAFBEC010000004">
    <property type="protein sequence ID" value="MBM7632473.1"/>
    <property type="molecule type" value="Genomic_DNA"/>
</dbReference>
<dbReference type="HAMAP" id="MF_00412">
    <property type="entry name" value="ProA"/>
    <property type="match status" value="1"/>
</dbReference>
<dbReference type="InterPro" id="IPR000965">
    <property type="entry name" value="GPR_dom"/>
</dbReference>
<dbReference type="RefSeq" id="WP_204696761.1">
    <property type="nucleotide sequence ID" value="NZ_JAFBEC010000004.1"/>
</dbReference>
<comment type="similarity">
    <text evidence="7">Belongs to the gamma-glutamyl phosphate reductase family.</text>
</comment>
<evidence type="ECO:0000256" key="7">
    <source>
        <dbReference type="HAMAP-Rule" id="MF_00412"/>
    </source>
</evidence>
<dbReference type="InterPro" id="IPR020593">
    <property type="entry name" value="G-glutamylP_reductase_CS"/>
</dbReference>
<evidence type="ECO:0000313" key="10">
    <source>
        <dbReference type="Proteomes" id="UP000741863"/>
    </source>
</evidence>
<dbReference type="Proteomes" id="UP000741863">
    <property type="component" value="Unassembled WGS sequence"/>
</dbReference>
<comment type="pathway">
    <text evidence="1 7">Amino-acid biosynthesis; L-proline biosynthesis; L-glutamate 5-semialdehyde from L-glutamate: step 2/2.</text>
</comment>
<keyword evidence="7" id="KW-0963">Cytoplasm</keyword>
<dbReference type="NCBIfam" id="NF001221">
    <property type="entry name" value="PRK00197.1"/>
    <property type="match status" value="1"/>
</dbReference>
<dbReference type="InterPro" id="IPR016162">
    <property type="entry name" value="Ald_DH_N"/>
</dbReference>
<name>A0ABS2PCB5_9BACL</name>
<keyword evidence="5 7" id="KW-0560">Oxidoreductase</keyword>
<dbReference type="InterPro" id="IPR016161">
    <property type="entry name" value="Ald_DH/histidinol_DH"/>
</dbReference>
<dbReference type="PANTHER" id="PTHR11063">
    <property type="entry name" value="GLUTAMATE SEMIALDEHYDE DEHYDROGENASE"/>
    <property type="match status" value="1"/>
</dbReference>
<evidence type="ECO:0000256" key="3">
    <source>
        <dbReference type="ARBA" id="ARBA00022650"/>
    </source>
</evidence>
<feature type="domain" description="Aldehyde dehydrogenase" evidence="8">
    <location>
        <begin position="8"/>
        <end position="269"/>
    </location>
</feature>
<dbReference type="Pfam" id="PF00171">
    <property type="entry name" value="Aldedh"/>
    <property type="match status" value="1"/>
</dbReference>
<evidence type="ECO:0000256" key="5">
    <source>
        <dbReference type="ARBA" id="ARBA00023002"/>
    </source>
</evidence>
<evidence type="ECO:0000256" key="6">
    <source>
        <dbReference type="ARBA" id="ARBA00049024"/>
    </source>
</evidence>
<dbReference type="InterPro" id="IPR016163">
    <property type="entry name" value="Ald_DH_C"/>
</dbReference>
<keyword evidence="2 7" id="KW-0028">Amino-acid biosynthesis</keyword>
<comment type="subcellular location">
    <subcellularLocation>
        <location evidence="7">Cytoplasm</location>
    </subcellularLocation>
</comment>
<dbReference type="InterPro" id="IPR015590">
    <property type="entry name" value="Aldehyde_DH_dom"/>
</dbReference>
<dbReference type="PROSITE" id="PS01223">
    <property type="entry name" value="PROA"/>
    <property type="match status" value="1"/>
</dbReference>
<dbReference type="PANTHER" id="PTHR11063:SF8">
    <property type="entry name" value="DELTA-1-PYRROLINE-5-CARBOXYLATE SYNTHASE"/>
    <property type="match status" value="1"/>
</dbReference>
<dbReference type="GO" id="GO:0004350">
    <property type="term" value="F:glutamate-5-semialdehyde dehydrogenase activity"/>
    <property type="evidence" value="ECO:0007669"/>
    <property type="project" value="UniProtKB-EC"/>
</dbReference>
<reference evidence="9 10" key="1">
    <citation type="submission" date="2021-01" db="EMBL/GenBank/DDBJ databases">
        <title>Genomic Encyclopedia of Type Strains, Phase IV (KMG-IV): sequencing the most valuable type-strain genomes for metagenomic binning, comparative biology and taxonomic classification.</title>
        <authorList>
            <person name="Goeker M."/>
        </authorList>
    </citation>
    <scope>NUCLEOTIDE SEQUENCE [LARGE SCALE GENOMIC DNA]</scope>
    <source>
        <strain evidence="9 10">DSM 25540</strain>
    </source>
</reference>
<dbReference type="SUPFAM" id="SSF53720">
    <property type="entry name" value="ALDH-like"/>
    <property type="match status" value="1"/>
</dbReference>
<keyword evidence="10" id="KW-1185">Reference proteome</keyword>
<evidence type="ECO:0000256" key="2">
    <source>
        <dbReference type="ARBA" id="ARBA00022605"/>
    </source>
</evidence>
<evidence type="ECO:0000259" key="8">
    <source>
        <dbReference type="Pfam" id="PF00171"/>
    </source>
</evidence>